<dbReference type="InterPro" id="IPR002104">
    <property type="entry name" value="Integrase_catalytic"/>
</dbReference>
<dbReference type="PROSITE" id="PS51898">
    <property type="entry name" value="TYR_RECOMBINASE"/>
    <property type="match status" value="1"/>
</dbReference>
<keyword evidence="3" id="KW-0238">DNA-binding</keyword>
<dbReference type="GO" id="GO:0003677">
    <property type="term" value="F:DNA binding"/>
    <property type="evidence" value="ECO:0007669"/>
    <property type="project" value="UniProtKB-KW"/>
</dbReference>
<dbReference type="CDD" id="cd01189">
    <property type="entry name" value="INT_ICEBs1_C_like"/>
    <property type="match status" value="1"/>
</dbReference>
<evidence type="ECO:0000259" key="5">
    <source>
        <dbReference type="PROSITE" id="PS51898"/>
    </source>
</evidence>
<evidence type="ECO:0000256" key="1">
    <source>
        <dbReference type="ARBA" id="ARBA00008857"/>
    </source>
</evidence>
<evidence type="ECO:0000256" key="2">
    <source>
        <dbReference type="ARBA" id="ARBA00022908"/>
    </source>
</evidence>
<keyword evidence="2" id="KW-0229">DNA integration</keyword>
<evidence type="ECO:0000313" key="6">
    <source>
        <dbReference type="EMBL" id="BAT57561.1"/>
    </source>
</evidence>
<dbReference type="KEGG" id="vgo:GJW-30_1_00067"/>
<dbReference type="InterPro" id="IPR011010">
    <property type="entry name" value="DNA_brk_join_enz"/>
</dbReference>
<evidence type="ECO:0000313" key="7">
    <source>
        <dbReference type="Proteomes" id="UP000236884"/>
    </source>
</evidence>
<evidence type="ECO:0000256" key="3">
    <source>
        <dbReference type="ARBA" id="ARBA00023125"/>
    </source>
</evidence>
<dbReference type="InterPro" id="IPR050090">
    <property type="entry name" value="Tyrosine_recombinase_XerCD"/>
</dbReference>
<protein>
    <submittedName>
        <fullName evidence="6">Transposase from transposon Tn916</fullName>
    </submittedName>
</protein>
<dbReference type="InterPro" id="IPR013762">
    <property type="entry name" value="Integrase-like_cat_sf"/>
</dbReference>
<dbReference type="EMBL" id="AP014946">
    <property type="protein sequence ID" value="BAT57561.1"/>
    <property type="molecule type" value="Genomic_DNA"/>
</dbReference>
<dbReference type="PANTHER" id="PTHR30349">
    <property type="entry name" value="PHAGE INTEGRASE-RELATED"/>
    <property type="match status" value="1"/>
</dbReference>
<keyword evidence="7" id="KW-1185">Reference proteome</keyword>
<dbReference type="AlphaFoldDB" id="A0A0S3PNS2"/>
<keyword evidence="4" id="KW-0233">DNA recombination</keyword>
<dbReference type="InterPro" id="IPR010998">
    <property type="entry name" value="Integrase_recombinase_N"/>
</dbReference>
<dbReference type="Pfam" id="PF00589">
    <property type="entry name" value="Phage_integrase"/>
    <property type="match status" value="1"/>
</dbReference>
<name>A0A0S3PNS2_9BRAD</name>
<dbReference type="PANTHER" id="PTHR30349:SF64">
    <property type="entry name" value="PROPHAGE INTEGRASE INTD-RELATED"/>
    <property type="match status" value="1"/>
</dbReference>
<dbReference type="OrthoDB" id="9785687at2"/>
<accession>A0A0S3PNS2</accession>
<proteinExistence type="inferred from homology"/>
<dbReference type="Gene3D" id="1.10.443.10">
    <property type="entry name" value="Intergrase catalytic core"/>
    <property type="match status" value="1"/>
</dbReference>
<sequence length="358" mass="39798">MLENCSLGRVESDRRGRQFTVADVVGYWLDDRRHHVKPSTFEGYVRSCNCIIGPIFRGNRQQRMAYTSGRTSTAGADLLPVLGGIPVEALKTSEIRQWIKVVRNEVGAHTANRAKMFLSAALALASEDFDLRTPVMPRATGREPRRDKKAILTPTQVGRLLSVSRQQLRPGIFVIFPFLTGARPSEQLGLLWQDIDFERNLIKIRRMQERNGKLTDITKSIAGLREIPMTSALHGMLAEWQKSCPGKSGEPRRVFPSLGRLNPKALSWSGGGGPLLYTNFRRRIWLPFLRDCDLPAVTPHSARHSFISTLQIKGVEIGLVAKLAGHADANVTLSYYTQAVRGAETAMSALEEAYAYGG</sequence>
<reference evidence="6 7" key="1">
    <citation type="submission" date="2015-08" db="EMBL/GenBank/DDBJ databases">
        <title>Investigation of the bacterial diversity of lava forest soil.</title>
        <authorList>
            <person name="Lee J.S."/>
        </authorList>
    </citation>
    <scope>NUCLEOTIDE SEQUENCE [LARGE SCALE GENOMIC DNA]</scope>
    <source>
        <strain evidence="6 7">GJW-30</strain>
    </source>
</reference>
<gene>
    <name evidence="6" type="primary">Int-Tn</name>
    <name evidence="6" type="ORF">GJW-30_1_00067</name>
</gene>
<organism evidence="6 7">
    <name type="scientific">Variibacter gotjawalensis</name>
    <dbReference type="NCBI Taxonomy" id="1333996"/>
    <lineage>
        <taxon>Bacteria</taxon>
        <taxon>Pseudomonadati</taxon>
        <taxon>Pseudomonadota</taxon>
        <taxon>Alphaproteobacteria</taxon>
        <taxon>Hyphomicrobiales</taxon>
        <taxon>Nitrobacteraceae</taxon>
        <taxon>Variibacter</taxon>
    </lineage>
</organism>
<dbReference type="GO" id="GO:0006310">
    <property type="term" value="P:DNA recombination"/>
    <property type="evidence" value="ECO:0007669"/>
    <property type="project" value="UniProtKB-KW"/>
</dbReference>
<comment type="similarity">
    <text evidence="1">Belongs to the 'phage' integrase family.</text>
</comment>
<dbReference type="SUPFAM" id="SSF56349">
    <property type="entry name" value="DNA breaking-rejoining enzymes"/>
    <property type="match status" value="1"/>
</dbReference>
<feature type="domain" description="Tyr recombinase" evidence="5">
    <location>
        <begin position="147"/>
        <end position="355"/>
    </location>
</feature>
<dbReference type="GO" id="GO:0015074">
    <property type="term" value="P:DNA integration"/>
    <property type="evidence" value="ECO:0007669"/>
    <property type="project" value="UniProtKB-KW"/>
</dbReference>
<evidence type="ECO:0000256" key="4">
    <source>
        <dbReference type="ARBA" id="ARBA00023172"/>
    </source>
</evidence>
<dbReference type="Gene3D" id="1.10.150.130">
    <property type="match status" value="1"/>
</dbReference>
<dbReference type="Proteomes" id="UP000236884">
    <property type="component" value="Chromosome"/>
</dbReference>